<keyword evidence="3" id="KW-0732">Signal</keyword>
<reference evidence="5" key="1">
    <citation type="journal article" date="2020" name="Nat. Ecol. Evol.">
        <title>Deeply conserved synteny resolves early events in vertebrate evolution.</title>
        <authorList>
            <person name="Simakov O."/>
            <person name="Marletaz F."/>
            <person name="Yue J.X."/>
            <person name="O'Connell B."/>
            <person name="Jenkins J."/>
            <person name="Brandt A."/>
            <person name="Calef R."/>
            <person name="Tung C.H."/>
            <person name="Huang T.K."/>
            <person name="Schmutz J."/>
            <person name="Satoh N."/>
            <person name="Yu J.K."/>
            <person name="Putnam N.H."/>
            <person name="Green R.E."/>
            <person name="Rokhsar D.S."/>
        </authorList>
    </citation>
    <scope>NUCLEOTIDE SEQUENCE [LARGE SCALE GENOMIC DNA]</scope>
    <source>
        <strain evidence="5">S238N-H82</strain>
    </source>
</reference>
<feature type="signal peptide" evidence="3">
    <location>
        <begin position="1"/>
        <end position="25"/>
    </location>
</feature>
<evidence type="ECO:0000313" key="6">
    <source>
        <dbReference type="RefSeq" id="XP_035687339.1"/>
    </source>
</evidence>
<evidence type="ECO:0000256" key="3">
    <source>
        <dbReference type="SAM" id="SignalP"/>
    </source>
</evidence>
<dbReference type="Pfam" id="PF00041">
    <property type="entry name" value="fn3"/>
    <property type="match status" value="2"/>
</dbReference>
<accession>A0A9J7LRZ8</accession>
<feature type="domain" description="Fibronectin type-III" evidence="4">
    <location>
        <begin position="128"/>
        <end position="227"/>
    </location>
</feature>
<dbReference type="CDD" id="cd00063">
    <property type="entry name" value="FN3"/>
    <property type="match status" value="2"/>
</dbReference>
<feature type="chain" id="PRO_5039919523" evidence="3">
    <location>
        <begin position="26"/>
        <end position="288"/>
    </location>
</feature>
<evidence type="ECO:0000256" key="1">
    <source>
        <dbReference type="ARBA" id="ARBA00022737"/>
    </source>
</evidence>
<keyword evidence="2" id="KW-0812">Transmembrane</keyword>
<evidence type="ECO:0000256" key="2">
    <source>
        <dbReference type="SAM" id="Phobius"/>
    </source>
</evidence>
<dbReference type="InterPro" id="IPR013783">
    <property type="entry name" value="Ig-like_fold"/>
</dbReference>
<feature type="domain" description="Fibronectin type-III" evidence="4">
    <location>
        <begin position="29"/>
        <end position="124"/>
    </location>
</feature>
<dbReference type="InterPro" id="IPR036116">
    <property type="entry name" value="FN3_sf"/>
</dbReference>
<feature type="transmembrane region" description="Helical" evidence="2">
    <location>
        <begin position="252"/>
        <end position="274"/>
    </location>
</feature>
<dbReference type="Gene3D" id="2.60.40.10">
    <property type="entry name" value="Immunoglobulins"/>
    <property type="match status" value="2"/>
</dbReference>
<reference evidence="6" key="2">
    <citation type="submission" date="2025-08" db="UniProtKB">
        <authorList>
            <consortium name="RefSeq"/>
        </authorList>
    </citation>
    <scope>IDENTIFICATION</scope>
    <source>
        <strain evidence="6">S238N-H82</strain>
        <tissue evidence="6">Testes</tissue>
    </source>
</reference>
<evidence type="ECO:0000313" key="5">
    <source>
        <dbReference type="Proteomes" id="UP000001554"/>
    </source>
</evidence>
<dbReference type="InterPro" id="IPR003961">
    <property type="entry name" value="FN3_dom"/>
</dbReference>
<keyword evidence="1" id="KW-0677">Repeat</keyword>
<organism evidence="5 6">
    <name type="scientific">Branchiostoma floridae</name>
    <name type="common">Florida lancelet</name>
    <name type="synonym">Amphioxus</name>
    <dbReference type="NCBI Taxonomy" id="7739"/>
    <lineage>
        <taxon>Eukaryota</taxon>
        <taxon>Metazoa</taxon>
        <taxon>Chordata</taxon>
        <taxon>Cephalochordata</taxon>
        <taxon>Leptocardii</taxon>
        <taxon>Amphioxiformes</taxon>
        <taxon>Branchiostomatidae</taxon>
        <taxon>Branchiostoma</taxon>
    </lineage>
</organism>
<sequence length="288" mass="32327">MGPIFTALLGKIVIILGFLATSTESVVSIPSRVHVEPVSSEAVRVDWTMAESLTQEEIKSYVIYYKSSSLASEETSVVIGSRREQWYTITGLEPFTDYTFCVAVVTDVMEFNRSAPVRTRTREADPLAPRNVIIWTMSSRQLRMTWEEPTRWNGPVGGYVISLKQVVITGGMTSLATVRVSNHTLNSHVFGNLQPDTRYEIYIRSHNGVHYSSPVRVRASTLKTENADIRRLYDPTKYSLSSEHYDFGADKVAVLVLLPVAALFTFGIVSLAYFRNKQQQEDTPEVAC</sequence>
<dbReference type="KEGG" id="bfo:118423326"/>
<proteinExistence type="predicted"/>
<keyword evidence="5" id="KW-1185">Reference proteome</keyword>
<keyword evidence="2" id="KW-1133">Transmembrane helix</keyword>
<dbReference type="InterPro" id="IPR050991">
    <property type="entry name" value="ECM_Regulatory_Proteins"/>
</dbReference>
<name>A0A9J7LRZ8_BRAFL</name>
<dbReference type="AlphaFoldDB" id="A0A9J7LRZ8"/>
<evidence type="ECO:0000259" key="4">
    <source>
        <dbReference type="PROSITE" id="PS50853"/>
    </source>
</evidence>
<dbReference type="PANTHER" id="PTHR46708">
    <property type="entry name" value="TENASCIN"/>
    <property type="match status" value="1"/>
</dbReference>
<dbReference type="PANTHER" id="PTHR46708:SF2">
    <property type="entry name" value="FIBRONECTIN TYPE-III DOMAIN-CONTAINING PROTEIN"/>
    <property type="match status" value="1"/>
</dbReference>
<dbReference type="SUPFAM" id="SSF49265">
    <property type="entry name" value="Fibronectin type III"/>
    <property type="match status" value="1"/>
</dbReference>
<protein>
    <submittedName>
        <fullName evidence="6">Tyrosine-protein phosphatase Lar-like isoform X1</fullName>
    </submittedName>
</protein>
<dbReference type="Proteomes" id="UP000001554">
    <property type="component" value="Chromosome 9"/>
</dbReference>
<dbReference type="PROSITE" id="PS50853">
    <property type="entry name" value="FN3"/>
    <property type="match status" value="2"/>
</dbReference>
<dbReference type="RefSeq" id="XP_035687339.1">
    <property type="nucleotide sequence ID" value="XM_035831446.1"/>
</dbReference>
<gene>
    <name evidence="6" type="primary">LOC118423326</name>
</gene>
<dbReference type="GeneID" id="118423326"/>
<dbReference type="OrthoDB" id="10034517at2759"/>
<dbReference type="SMART" id="SM00060">
    <property type="entry name" value="FN3"/>
    <property type="match status" value="2"/>
</dbReference>
<keyword evidence="2" id="KW-0472">Membrane</keyword>